<dbReference type="AlphaFoldDB" id="A0A5B0H804"/>
<evidence type="ECO:0000313" key="1">
    <source>
        <dbReference type="EMBL" id="KAA1011326.1"/>
    </source>
</evidence>
<protein>
    <submittedName>
        <fullName evidence="1">Uncharacterized protein</fullName>
    </submittedName>
</protein>
<dbReference type="EMBL" id="VTUZ01000009">
    <property type="protein sequence ID" value="KAA1011326.1"/>
    <property type="molecule type" value="Genomic_DNA"/>
</dbReference>
<comment type="caution">
    <text evidence="1">The sequence shown here is derived from an EMBL/GenBank/DDBJ whole genome shotgun (WGS) entry which is preliminary data.</text>
</comment>
<sequence length="141" mass="15755">MKRVVFRSHQEIFDFAVAHLNSQRRSALLPRGGGAYRGACGGCPIGGFIALRDYTTAMEGVPVRFIGKLGNEIPAWMNTGVVALRKALRRARIDIDDARTVRLLSCLQNVHDAFGVWEWNDRLRSIAREFDIATRDALIEG</sequence>
<proteinExistence type="predicted"/>
<reference evidence="1 2" key="1">
    <citation type="submission" date="2019-08" db="EMBL/GenBank/DDBJ databases">
        <title>Paraburkholderia sp. DCY113.</title>
        <authorList>
            <person name="Kang J."/>
        </authorList>
    </citation>
    <scope>NUCLEOTIDE SEQUENCE [LARGE SCALE GENOMIC DNA]</scope>
    <source>
        <strain evidence="1 2">DCY113</strain>
    </source>
</reference>
<evidence type="ECO:0000313" key="2">
    <source>
        <dbReference type="Proteomes" id="UP000325273"/>
    </source>
</evidence>
<keyword evidence="2" id="KW-1185">Reference proteome</keyword>
<dbReference type="RefSeq" id="WP_149670759.1">
    <property type="nucleotide sequence ID" value="NZ_VTUZ01000009.1"/>
</dbReference>
<accession>A0A5B0H804</accession>
<organism evidence="1 2">
    <name type="scientific">Paraburkholderia panacisoli</name>
    <dbReference type="NCBI Taxonomy" id="2603818"/>
    <lineage>
        <taxon>Bacteria</taxon>
        <taxon>Pseudomonadati</taxon>
        <taxon>Pseudomonadota</taxon>
        <taxon>Betaproteobacteria</taxon>
        <taxon>Burkholderiales</taxon>
        <taxon>Burkholderiaceae</taxon>
        <taxon>Paraburkholderia</taxon>
    </lineage>
</organism>
<dbReference type="Proteomes" id="UP000325273">
    <property type="component" value="Unassembled WGS sequence"/>
</dbReference>
<gene>
    <name evidence="1" type="ORF">FVF58_15395</name>
</gene>
<name>A0A5B0H804_9BURK</name>